<keyword evidence="3" id="KW-0378">Hydrolase</keyword>
<dbReference type="Pfam" id="PF00565">
    <property type="entry name" value="SNase"/>
    <property type="match status" value="1"/>
</dbReference>
<dbReference type="SUPFAM" id="SSF50199">
    <property type="entry name" value="Staphylococcal nuclease"/>
    <property type="match status" value="1"/>
</dbReference>
<dbReference type="PROSITE" id="PS51257">
    <property type="entry name" value="PROKAR_LIPOPROTEIN"/>
    <property type="match status" value="1"/>
</dbReference>
<evidence type="ECO:0000256" key="1">
    <source>
        <dbReference type="ARBA" id="ARBA00022722"/>
    </source>
</evidence>
<evidence type="ECO:0000313" key="6">
    <source>
        <dbReference type="EMBL" id="NHN28473.1"/>
    </source>
</evidence>
<dbReference type="InterPro" id="IPR035437">
    <property type="entry name" value="SNase_OB-fold_sf"/>
</dbReference>
<dbReference type="PANTHER" id="PTHR12302:SF3">
    <property type="entry name" value="SERINE_THREONINE-PROTEIN KINASE 31"/>
    <property type="match status" value="1"/>
</dbReference>
<keyword evidence="2" id="KW-0255">Endonuclease</keyword>
<evidence type="ECO:0000256" key="2">
    <source>
        <dbReference type="ARBA" id="ARBA00022759"/>
    </source>
</evidence>
<feature type="domain" description="TNase-like" evidence="5">
    <location>
        <begin position="32"/>
        <end position="163"/>
    </location>
</feature>
<dbReference type="SMART" id="SM00318">
    <property type="entry name" value="SNc"/>
    <property type="match status" value="1"/>
</dbReference>
<feature type="signal peptide" evidence="4">
    <location>
        <begin position="1"/>
        <end position="24"/>
    </location>
</feature>
<keyword evidence="7" id="KW-1185">Reference proteome</keyword>
<sequence length="172" mass="19918">MNNFKRILAGLLMVVLLAGCQLQATPASSATGRDQVKVTRIVDGDTLEILLNGKKEKLRLIGVDTPETKKANTPVMFYGEEAAQYTKKRLDQKMIELEWDVDRKDQYDRLLAYVWIEGELFNRALIREGYARLATFPPNVRYVDKFKLDQEDARKKQKGLWKDYDAAFEKRK</sequence>
<comment type="caution">
    <text evidence="6">The sequence shown here is derived from an EMBL/GenBank/DDBJ whole genome shotgun (WGS) entry which is preliminary data.</text>
</comment>
<evidence type="ECO:0000313" key="7">
    <source>
        <dbReference type="Proteomes" id="UP001165962"/>
    </source>
</evidence>
<evidence type="ECO:0000259" key="5">
    <source>
        <dbReference type="PROSITE" id="PS50830"/>
    </source>
</evidence>
<proteinExistence type="predicted"/>
<evidence type="ECO:0000256" key="4">
    <source>
        <dbReference type="SAM" id="SignalP"/>
    </source>
</evidence>
<dbReference type="Proteomes" id="UP001165962">
    <property type="component" value="Unassembled WGS sequence"/>
</dbReference>
<dbReference type="PANTHER" id="PTHR12302">
    <property type="entry name" value="EBNA2 BINDING PROTEIN P100"/>
    <property type="match status" value="1"/>
</dbReference>
<keyword evidence="1" id="KW-0540">Nuclease</keyword>
<protein>
    <submittedName>
        <fullName evidence="6">Thermonuclease family protein</fullName>
    </submittedName>
</protein>
<dbReference type="RefSeq" id="WP_166145038.1">
    <property type="nucleotide sequence ID" value="NZ_JAAOIW010000001.1"/>
</dbReference>
<dbReference type="PROSITE" id="PS01123">
    <property type="entry name" value="TNASE_1"/>
    <property type="match status" value="1"/>
</dbReference>
<dbReference type="EMBL" id="JAAOIW010000001">
    <property type="protein sequence ID" value="NHN28473.1"/>
    <property type="molecule type" value="Genomic_DNA"/>
</dbReference>
<dbReference type="InterPro" id="IPR016071">
    <property type="entry name" value="Staphylococal_nuclease_OB-fold"/>
</dbReference>
<evidence type="ECO:0000256" key="3">
    <source>
        <dbReference type="ARBA" id="ARBA00022801"/>
    </source>
</evidence>
<dbReference type="Gene3D" id="2.40.50.90">
    <property type="match status" value="1"/>
</dbReference>
<organism evidence="6 7">
    <name type="scientific">Paenibacillus agricola</name>
    <dbReference type="NCBI Taxonomy" id="2716264"/>
    <lineage>
        <taxon>Bacteria</taxon>
        <taxon>Bacillati</taxon>
        <taxon>Bacillota</taxon>
        <taxon>Bacilli</taxon>
        <taxon>Bacillales</taxon>
        <taxon>Paenibacillaceae</taxon>
        <taxon>Paenibacillus</taxon>
    </lineage>
</organism>
<keyword evidence="4" id="KW-0732">Signal</keyword>
<feature type="chain" id="PRO_5047464986" evidence="4">
    <location>
        <begin position="25"/>
        <end position="172"/>
    </location>
</feature>
<name>A0ABX0IYG6_9BACL</name>
<dbReference type="InterPro" id="IPR002071">
    <property type="entry name" value="Thermonucl_AS"/>
</dbReference>
<dbReference type="PROSITE" id="PS50830">
    <property type="entry name" value="TNASE_3"/>
    <property type="match status" value="1"/>
</dbReference>
<accession>A0ABX0IYG6</accession>
<gene>
    <name evidence="6" type="ORF">G9U52_01350</name>
</gene>
<reference evidence="6" key="1">
    <citation type="submission" date="2020-03" db="EMBL/GenBank/DDBJ databases">
        <title>Draft sequencing of Paenibacilllus sp. S3N08.</title>
        <authorList>
            <person name="Kim D.-U."/>
        </authorList>
    </citation>
    <scope>NUCLEOTIDE SEQUENCE</scope>
    <source>
        <strain evidence="6">S3N08</strain>
    </source>
</reference>